<protein>
    <submittedName>
        <fullName evidence="2">Uncharacterized protein</fullName>
    </submittedName>
</protein>
<evidence type="ECO:0000313" key="2">
    <source>
        <dbReference type="EMBL" id="KAE8728742.1"/>
    </source>
</evidence>
<comment type="caution">
    <text evidence="2">The sequence shown here is derived from an EMBL/GenBank/DDBJ whole genome shotgun (WGS) entry which is preliminary data.</text>
</comment>
<evidence type="ECO:0000256" key="1">
    <source>
        <dbReference type="SAM" id="MobiDB-lite"/>
    </source>
</evidence>
<keyword evidence="3" id="KW-1185">Reference proteome</keyword>
<proteinExistence type="predicted"/>
<dbReference type="Proteomes" id="UP000436088">
    <property type="component" value="Unassembled WGS sequence"/>
</dbReference>
<reference evidence="2" key="1">
    <citation type="submission" date="2019-09" db="EMBL/GenBank/DDBJ databases">
        <title>Draft genome information of white flower Hibiscus syriacus.</title>
        <authorList>
            <person name="Kim Y.-M."/>
        </authorList>
    </citation>
    <scope>NUCLEOTIDE SEQUENCE [LARGE SCALE GENOMIC DNA]</scope>
    <source>
        <strain evidence="2">YM2019G1</strain>
    </source>
</reference>
<evidence type="ECO:0000313" key="3">
    <source>
        <dbReference type="Proteomes" id="UP000436088"/>
    </source>
</evidence>
<sequence length="97" mass="10335">MFILYANVMKPAEITSQTALTKPTSIASSLDSQLSLNSVTAFSICRLVKAVQTNFTQSHSAGVTRTKPIATLASTTLQPSTSDPVPVGEIRIPKVEE</sequence>
<dbReference type="AlphaFoldDB" id="A0A6A3CMF3"/>
<name>A0A6A3CMF3_HIBSY</name>
<feature type="region of interest" description="Disordered" evidence="1">
    <location>
        <begin position="76"/>
        <end position="97"/>
    </location>
</feature>
<organism evidence="2 3">
    <name type="scientific">Hibiscus syriacus</name>
    <name type="common">Rose of Sharon</name>
    <dbReference type="NCBI Taxonomy" id="106335"/>
    <lineage>
        <taxon>Eukaryota</taxon>
        <taxon>Viridiplantae</taxon>
        <taxon>Streptophyta</taxon>
        <taxon>Embryophyta</taxon>
        <taxon>Tracheophyta</taxon>
        <taxon>Spermatophyta</taxon>
        <taxon>Magnoliopsida</taxon>
        <taxon>eudicotyledons</taxon>
        <taxon>Gunneridae</taxon>
        <taxon>Pentapetalae</taxon>
        <taxon>rosids</taxon>
        <taxon>malvids</taxon>
        <taxon>Malvales</taxon>
        <taxon>Malvaceae</taxon>
        <taxon>Malvoideae</taxon>
        <taxon>Hibiscus</taxon>
    </lineage>
</organism>
<dbReference type="EMBL" id="VEPZ02000247">
    <property type="protein sequence ID" value="KAE8728742.1"/>
    <property type="molecule type" value="Genomic_DNA"/>
</dbReference>
<gene>
    <name evidence="2" type="ORF">F3Y22_tig00004072pilonHSYRG00064</name>
</gene>
<accession>A0A6A3CMF3</accession>